<dbReference type="Gene3D" id="3.40.50.970">
    <property type="match status" value="2"/>
</dbReference>
<dbReference type="GO" id="GO:0009097">
    <property type="term" value="P:isoleucine biosynthetic process"/>
    <property type="evidence" value="ECO:0007669"/>
    <property type="project" value="TreeGrafter"/>
</dbReference>
<feature type="domain" description="Thiamine pyrophosphate enzyme N-terminal TPP-binding" evidence="7">
    <location>
        <begin position="1"/>
        <end position="117"/>
    </location>
</feature>
<name>A0A0D2HUL7_9BACT</name>
<comment type="similarity">
    <text evidence="2 4">Belongs to the TPP enzyme family.</text>
</comment>
<dbReference type="OrthoDB" id="2254214at2"/>
<dbReference type="PANTHER" id="PTHR18968">
    <property type="entry name" value="THIAMINE PYROPHOSPHATE ENZYMES"/>
    <property type="match status" value="1"/>
</dbReference>
<dbReference type="CDD" id="cd00568">
    <property type="entry name" value="TPP_enzymes"/>
    <property type="match status" value="1"/>
</dbReference>
<reference evidence="8 9" key="1">
    <citation type="submission" date="2013-11" db="EMBL/GenBank/DDBJ databases">
        <title>Metagenomic analysis of a methanogenic consortium involved in long chain n-alkane degradation.</title>
        <authorList>
            <person name="Davidova I.A."/>
            <person name="Callaghan A.V."/>
            <person name="Wawrik B."/>
            <person name="Pruitt S."/>
            <person name="Marks C."/>
            <person name="Duncan K.E."/>
            <person name="Suflita J.M."/>
        </authorList>
    </citation>
    <scope>NUCLEOTIDE SEQUENCE [LARGE SCALE GENOMIC DNA]</scope>
    <source>
        <strain evidence="8 9">SPR</strain>
    </source>
</reference>
<evidence type="ECO:0000256" key="2">
    <source>
        <dbReference type="ARBA" id="ARBA00007812"/>
    </source>
</evidence>
<evidence type="ECO:0000256" key="3">
    <source>
        <dbReference type="ARBA" id="ARBA00023052"/>
    </source>
</evidence>
<dbReference type="GO" id="GO:0009099">
    <property type="term" value="P:L-valine biosynthetic process"/>
    <property type="evidence" value="ECO:0007669"/>
    <property type="project" value="TreeGrafter"/>
</dbReference>
<dbReference type="Pfam" id="PF02775">
    <property type="entry name" value="TPP_enzyme_C"/>
    <property type="match status" value="1"/>
</dbReference>
<dbReference type="InterPro" id="IPR012001">
    <property type="entry name" value="Thiamin_PyroP_enz_TPP-bd_dom"/>
</dbReference>
<dbReference type="Pfam" id="PF02776">
    <property type="entry name" value="TPP_enzyme_N"/>
    <property type="match status" value="1"/>
</dbReference>
<feature type="domain" description="Thiamine pyrophosphate enzyme central" evidence="5">
    <location>
        <begin position="196"/>
        <end position="334"/>
    </location>
</feature>
<dbReference type="STRING" id="1429043.X474_08810"/>
<dbReference type="PANTHER" id="PTHR18968:SF166">
    <property type="entry name" value="2-HYDROXYACYL-COA LYASE 2"/>
    <property type="match status" value="1"/>
</dbReference>
<evidence type="ECO:0000259" key="5">
    <source>
        <dbReference type="Pfam" id="PF00205"/>
    </source>
</evidence>
<proteinExistence type="inferred from homology"/>
<evidence type="ECO:0000259" key="7">
    <source>
        <dbReference type="Pfam" id="PF02776"/>
    </source>
</evidence>
<dbReference type="GO" id="GO:0050660">
    <property type="term" value="F:flavin adenine dinucleotide binding"/>
    <property type="evidence" value="ECO:0007669"/>
    <property type="project" value="TreeGrafter"/>
</dbReference>
<sequence>MTGAQVLVDMLIKYGVKYIFGVPGDTSLALYEALYQAGGDITHVLCRDERSATFMADAYARLSHKPGVAECPSGAGALYSTPGVAEANASSIPVILFTSGISMAGEGKGTITELDHHTLFESITKWSSFLKLGSKLPEELRRAFRIATTGRPGAVHLVLPIENMKSDLNQAGDDLWVEPECRHYPAFRTQPSSKVLKKVVKNLLECRRPVLVTGGGANHSQAGEIILKMAEWLEAPVVTTISGQGVMDDGHRLALGVVGDNGFHPHAVGAVEKADLLFYLGCKMGSVSTMKWTLPSLRPDLKIIQLDMDPTILGNNYQNSISLNGDVRQTLEVLFEMLTAQANPREARPFVEELNQKRSEFWEKAKAEFTDDSVPLKPQRVIHALNQRLPSPSVVISDAGTPTPYTTRYLRLGGGGSRFLIPRGYGGLGYAIPAVAGAHFACPRARVVGLFGDGSLGMSAGELETLKRLNIPAVLIHFNNSCFGWIKALQAIHCRGNFQSVDFSSGDMSKVAQGFGLAACHVKTAAELDQALDQAFAAKEPFFVDVLTETETKQTPPVFSWLKATGKDPACG</sequence>
<dbReference type="CDD" id="cd07035">
    <property type="entry name" value="TPP_PYR_POX_like"/>
    <property type="match status" value="1"/>
</dbReference>
<dbReference type="InterPro" id="IPR029035">
    <property type="entry name" value="DHS-like_NAD/FAD-binding_dom"/>
</dbReference>
<keyword evidence="3 4" id="KW-0786">Thiamine pyrophosphate</keyword>
<dbReference type="Proteomes" id="UP000032233">
    <property type="component" value="Unassembled WGS sequence"/>
</dbReference>
<dbReference type="GO" id="GO:0030976">
    <property type="term" value="F:thiamine pyrophosphate binding"/>
    <property type="evidence" value="ECO:0007669"/>
    <property type="project" value="InterPro"/>
</dbReference>
<evidence type="ECO:0000313" key="9">
    <source>
        <dbReference type="Proteomes" id="UP000032233"/>
    </source>
</evidence>
<dbReference type="InterPro" id="IPR029061">
    <property type="entry name" value="THDP-binding"/>
</dbReference>
<dbReference type="InterPro" id="IPR012000">
    <property type="entry name" value="Thiamin_PyroP_enz_cen_dom"/>
</dbReference>
<protein>
    <submittedName>
        <fullName evidence="8">Acetolactate synthase</fullName>
    </submittedName>
</protein>
<evidence type="ECO:0000313" key="8">
    <source>
        <dbReference type="EMBL" id="KIX14133.1"/>
    </source>
</evidence>
<dbReference type="EMBL" id="AZAC01000011">
    <property type="protein sequence ID" value="KIX14133.1"/>
    <property type="molecule type" value="Genomic_DNA"/>
</dbReference>
<dbReference type="SUPFAM" id="SSF52518">
    <property type="entry name" value="Thiamin diphosphate-binding fold (THDP-binding)"/>
    <property type="match status" value="2"/>
</dbReference>
<dbReference type="SUPFAM" id="SSF52467">
    <property type="entry name" value="DHS-like NAD/FAD-binding domain"/>
    <property type="match status" value="1"/>
</dbReference>
<feature type="domain" description="Thiamine pyrophosphate enzyme TPP-binding" evidence="6">
    <location>
        <begin position="398"/>
        <end position="546"/>
    </location>
</feature>
<gene>
    <name evidence="8" type="ORF">X474_08810</name>
</gene>
<dbReference type="InterPro" id="IPR011766">
    <property type="entry name" value="TPP_enzyme_TPP-bd"/>
</dbReference>
<evidence type="ECO:0000256" key="1">
    <source>
        <dbReference type="ARBA" id="ARBA00001964"/>
    </source>
</evidence>
<dbReference type="GO" id="GO:0003984">
    <property type="term" value="F:acetolactate synthase activity"/>
    <property type="evidence" value="ECO:0007669"/>
    <property type="project" value="TreeGrafter"/>
</dbReference>
<dbReference type="Gene3D" id="3.40.50.1220">
    <property type="entry name" value="TPP-binding domain"/>
    <property type="match status" value="1"/>
</dbReference>
<dbReference type="Pfam" id="PF00205">
    <property type="entry name" value="TPP_enzyme_M"/>
    <property type="match status" value="1"/>
</dbReference>
<evidence type="ECO:0000256" key="4">
    <source>
        <dbReference type="RuleBase" id="RU362132"/>
    </source>
</evidence>
<dbReference type="GO" id="GO:0000287">
    <property type="term" value="F:magnesium ion binding"/>
    <property type="evidence" value="ECO:0007669"/>
    <property type="project" value="InterPro"/>
</dbReference>
<comment type="caution">
    <text evidence="8">The sequence shown here is derived from an EMBL/GenBank/DDBJ whole genome shotgun (WGS) entry which is preliminary data.</text>
</comment>
<dbReference type="RefSeq" id="WP_044347992.1">
    <property type="nucleotide sequence ID" value="NZ_AZAC01000011.1"/>
</dbReference>
<dbReference type="InterPro" id="IPR045229">
    <property type="entry name" value="TPP_enz"/>
</dbReference>
<dbReference type="AlphaFoldDB" id="A0A0D2HUL7"/>
<dbReference type="InParanoid" id="A0A0D2HUL7"/>
<dbReference type="GO" id="GO:0005948">
    <property type="term" value="C:acetolactate synthase complex"/>
    <property type="evidence" value="ECO:0007669"/>
    <property type="project" value="TreeGrafter"/>
</dbReference>
<evidence type="ECO:0000259" key="6">
    <source>
        <dbReference type="Pfam" id="PF02775"/>
    </source>
</evidence>
<keyword evidence="9" id="KW-1185">Reference proteome</keyword>
<dbReference type="PATRIC" id="fig|1429043.3.peg.1865"/>
<comment type="cofactor">
    <cofactor evidence="1">
        <name>thiamine diphosphate</name>
        <dbReference type="ChEBI" id="CHEBI:58937"/>
    </cofactor>
</comment>
<accession>A0A0D2HUL7</accession>
<organism evidence="8 9">
    <name type="scientific">Dethiosulfatarculus sandiegensis</name>
    <dbReference type="NCBI Taxonomy" id="1429043"/>
    <lineage>
        <taxon>Bacteria</taxon>
        <taxon>Pseudomonadati</taxon>
        <taxon>Thermodesulfobacteriota</taxon>
        <taxon>Desulfarculia</taxon>
        <taxon>Desulfarculales</taxon>
        <taxon>Desulfarculaceae</taxon>
        <taxon>Dethiosulfatarculus</taxon>
    </lineage>
</organism>